<reference evidence="3" key="2">
    <citation type="submission" date="2023-01" db="EMBL/GenBank/DDBJ databases">
        <title>Draft genome sequence of Portibacter lacus strain NBRC 108769.</title>
        <authorList>
            <person name="Sun Q."/>
            <person name="Mori K."/>
        </authorList>
    </citation>
    <scope>NUCLEOTIDE SEQUENCE</scope>
    <source>
        <strain evidence="3">NBRC 108769</strain>
    </source>
</reference>
<dbReference type="InterPro" id="IPR026444">
    <property type="entry name" value="Secre_tail"/>
</dbReference>
<reference evidence="3" key="1">
    <citation type="journal article" date="2014" name="Int. J. Syst. Evol. Microbiol.">
        <title>Complete genome sequence of Corynebacterium casei LMG S-19264T (=DSM 44701T), isolated from a smear-ripened cheese.</title>
        <authorList>
            <consortium name="US DOE Joint Genome Institute (JGI-PGF)"/>
            <person name="Walter F."/>
            <person name="Albersmeier A."/>
            <person name="Kalinowski J."/>
            <person name="Ruckert C."/>
        </authorList>
    </citation>
    <scope>NUCLEOTIDE SEQUENCE</scope>
    <source>
        <strain evidence="3">NBRC 108769</strain>
    </source>
</reference>
<keyword evidence="4" id="KW-1185">Reference proteome</keyword>
<feature type="chain" id="PRO_5041320014" description="Secretion system C-terminal sorting domain-containing protein" evidence="1">
    <location>
        <begin position="22"/>
        <end position="297"/>
    </location>
</feature>
<evidence type="ECO:0000313" key="3">
    <source>
        <dbReference type="EMBL" id="GLR19876.1"/>
    </source>
</evidence>
<protein>
    <recommendedName>
        <fullName evidence="2">Secretion system C-terminal sorting domain-containing protein</fullName>
    </recommendedName>
</protein>
<evidence type="ECO:0000259" key="2">
    <source>
        <dbReference type="Pfam" id="PF18962"/>
    </source>
</evidence>
<keyword evidence="1" id="KW-0732">Signal</keyword>
<name>A0AA37SS26_9BACT</name>
<organism evidence="3 4">
    <name type="scientific">Portibacter lacus</name>
    <dbReference type="NCBI Taxonomy" id="1099794"/>
    <lineage>
        <taxon>Bacteria</taxon>
        <taxon>Pseudomonadati</taxon>
        <taxon>Bacteroidota</taxon>
        <taxon>Saprospiria</taxon>
        <taxon>Saprospirales</taxon>
        <taxon>Haliscomenobacteraceae</taxon>
        <taxon>Portibacter</taxon>
    </lineage>
</organism>
<comment type="caution">
    <text evidence="3">The sequence shown here is derived from an EMBL/GenBank/DDBJ whole genome shotgun (WGS) entry which is preliminary data.</text>
</comment>
<feature type="domain" description="Secretion system C-terminal sorting" evidence="2">
    <location>
        <begin position="226"/>
        <end position="293"/>
    </location>
</feature>
<proteinExistence type="predicted"/>
<accession>A0AA37SS26</accession>
<evidence type="ECO:0000256" key="1">
    <source>
        <dbReference type="SAM" id="SignalP"/>
    </source>
</evidence>
<dbReference type="EMBL" id="BSOH01000037">
    <property type="protein sequence ID" value="GLR19876.1"/>
    <property type="molecule type" value="Genomic_DNA"/>
</dbReference>
<dbReference type="NCBIfam" id="TIGR04183">
    <property type="entry name" value="Por_Secre_tail"/>
    <property type="match status" value="1"/>
</dbReference>
<dbReference type="Proteomes" id="UP001156666">
    <property type="component" value="Unassembled WGS sequence"/>
</dbReference>
<dbReference type="RefSeq" id="WP_235293403.1">
    <property type="nucleotide sequence ID" value="NZ_BSOH01000037.1"/>
</dbReference>
<evidence type="ECO:0000313" key="4">
    <source>
        <dbReference type="Proteomes" id="UP001156666"/>
    </source>
</evidence>
<feature type="signal peptide" evidence="1">
    <location>
        <begin position="1"/>
        <end position="21"/>
    </location>
</feature>
<dbReference type="AlphaFoldDB" id="A0AA37SS26"/>
<dbReference type="Pfam" id="PF18962">
    <property type="entry name" value="Por_Secre_tail"/>
    <property type="match status" value="1"/>
</dbReference>
<gene>
    <name evidence="3" type="ORF">GCM10007940_44920</name>
</gene>
<sequence>MIQKLYFGFIFSILFSATCLSQIEVSGDCFGGSTYSLTYIGMINGKPAYDGSGTVTGMPGIQISVYYEPAGPGWVLAFSGQPFYLESSNTDAPKSTTVGNWVGLGGEPCPVQSITIGGASVLPVELAFFDGENRNDKSHLTWQTVNERNNLGFEVERSSDAVSWTNLGFIEGSGNSSTQLDYQFVDQEPMAGINYYRLRQIDVDGNFKFSEIIDIRTNIDNKTILLFPNPARDKLSIHTGTLEDAKVSIFNQIGVLVKEIIVNEEDLVMDISLLNKGNYILKVEKEETVIVKNFMKI</sequence>